<name>L7L5Z4_9ACTN</name>
<dbReference type="Gene3D" id="2.40.370.10">
    <property type="entry name" value="AttH-like domain"/>
    <property type="match status" value="1"/>
</dbReference>
<proteinExistence type="predicted"/>
<evidence type="ECO:0000259" key="1">
    <source>
        <dbReference type="Pfam" id="PF07143"/>
    </source>
</evidence>
<organism evidence="2 3">
    <name type="scientific">Gordonia hirsuta DSM 44140 = NBRC 16056</name>
    <dbReference type="NCBI Taxonomy" id="1121927"/>
    <lineage>
        <taxon>Bacteria</taxon>
        <taxon>Bacillati</taxon>
        <taxon>Actinomycetota</taxon>
        <taxon>Actinomycetes</taxon>
        <taxon>Mycobacteriales</taxon>
        <taxon>Gordoniaceae</taxon>
        <taxon>Gordonia</taxon>
    </lineage>
</organism>
<dbReference type="InterPro" id="IPR010791">
    <property type="entry name" value="AttH_dom"/>
</dbReference>
<dbReference type="SUPFAM" id="SSF159245">
    <property type="entry name" value="AttH-like"/>
    <property type="match status" value="1"/>
</dbReference>
<dbReference type="AlphaFoldDB" id="L7L5Z4"/>
<dbReference type="eggNOG" id="COG5621">
    <property type="taxonomic scope" value="Bacteria"/>
</dbReference>
<sequence>MKTIAADEAWNGPGRKDGILTEVLPEHNALHDRPDRTAFEHWYFDAHLDNGYTVVGFLVKRRPEDPPFARPWVEIIVYRPDGSRRQIAQRYPQRASRFSTVETDVAIGPNWAVVDFSCDLPSYRVHLEEEDVVLDLTFENEVPPWMPGRGETNFGDGGIFGWCVGAPRAKVTGRMQIGSDDQEVSGRGYADHNWGVGDMRKVIDRWHWGRLYTQDYTFLYAIVGTQDRYGNLQIKPAMLAKGDEILLSTGEVDFTEGPTEFNPDAGRTYPTTLSLDSPGQFSLELRVQQVLHAQSLLEDIPVLGSKFMRPVTDRLIGRPGYFRFKSDFTLSVNQDDGSVDTVTGSTLHELVALR</sequence>
<reference evidence="2 3" key="1">
    <citation type="submission" date="2012-12" db="EMBL/GenBank/DDBJ databases">
        <title>Whole genome shotgun sequence of Gordonia hirsuta NBRC 16056.</title>
        <authorList>
            <person name="Isaki-Nakamura S."/>
            <person name="Hosoyama A."/>
            <person name="Tsuchikane K."/>
            <person name="Katsumata H."/>
            <person name="Baba S."/>
            <person name="Yamazaki S."/>
            <person name="Fujita N."/>
        </authorList>
    </citation>
    <scope>NUCLEOTIDE SEQUENCE [LARGE SCALE GENOMIC DNA]</scope>
    <source>
        <strain evidence="2 3">NBRC 16056</strain>
    </source>
</reference>
<dbReference type="OrthoDB" id="5491608at2"/>
<dbReference type="Pfam" id="PF07143">
    <property type="entry name" value="CrtC"/>
    <property type="match status" value="1"/>
</dbReference>
<dbReference type="STRING" id="1121927.GOHSU_05_00030"/>
<evidence type="ECO:0000313" key="2">
    <source>
        <dbReference type="EMBL" id="GAC56364.1"/>
    </source>
</evidence>
<evidence type="ECO:0000313" key="3">
    <source>
        <dbReference type="Proteomes" id="UP000053405"/>
    </source>
</evidence>
<comment type="caution">
    <text evidence="2">The sequence shown here is derived from an EMBL/GenBank/DDBJ whole genome shotgun (WGS) entry which is preliminary data.</text>
</comment>
<keyword evidence="3" id="KW-1185">Reference proteome</keyword>
<dbReference type="EMBL" id="BANT01000005">
    <property type="protein sequence ID" value="GAC56364.1"/>
    <property type="molecule type" value="Genomic_DNA"/>
</dbReference>
<dbReference type="Proteomes" id="UP000053405">
    <property type="component" value="Unassembled WGS sequence"/>
</dbReference>
<gene>
    <name evidence="2" type="ORF">GOHSU_05_00030</name>
</gene>
<accession>L7L5Z4</accession>
<feature type="domain" description="AttH" evidence="1">
    <location>
        <begin position="40"/>
        <end position="195"/>
    </location>
</feature>
<dbReference type="InterPro" id="IPR023374">
    <property type="entry name" value="AttH-like_dom_sf"/>
</dbReference>
<protein>
    <recommendedName>
        <fullName evidence="1">AttH domain-containing protein</fullName>
    </recommendedName>
</protein>
<dbReference type="RefSeq" id="WP_005936456.1">
    <property type="nucleotide sequence ID" value="NZ_ATVK01000003.1"/>
</dbReference>